<protein>
    <submittedName>
        <fullName evidence="1">5595_t:CDS:1</fullName>
    </submittedName>
</protein>
<comment type="caution">
    <text evidence="1">The sequence shown here is derived from an EMBL/GenBank/DDBJ whole genome shotgun (WGS) entry which is preliminary data.</text>
</comment>
<organism evidence="1 2">
    <name type="scientific">Racocetra persica</name>
    <dbReference type="NCBI Taxonomy" id="160502"/>
    <lineage>
        <taxon>Eukaryota</taxon>
        <taxon>Fungi</taxon>
        <taxon>Fungi incertae sedis</taxon>
        <taxon>Mucoromycota</taxon>
        <taxon>Glomeromycotina</taxon>
        <taxon>Glomeromycetes</taxon>
        <taxon>Diversisporales</taxon>
        <taxon>Gigasporaceae</taxon>
        <taxon>Racocetra</taxon>
    </lineage>
</organism>
<reference evidence="1" key="1">
    <citation type="submission" date="2021-06" db="EMBL/GenBank/DDBJ databases">
        <authorList>
            <person name="Kallberg Y."/>
            <person name="Tangrot J."/>
            <person name="Rosling A."/>
        </authorList>
    </citation>
    <scope>NUCLEOTIDE SEQUENCE</scope>
    <source>
        <strain evidence="1">MA461A</strain>
    </source>
</reference>
<dbReference type="EMBL" id="CAJVQC010103939">
    <property type="protein sequence ID" value="CAG8832507.1"/>
    <property type="molecule type" value="Genomic_DNA"/>
</dbReference>
<feature type="non-terminal residue" evidence="1">
    <location>
        <position position="40"/>
    </location>
</feature>
<gene>
    <name evidence="1" type="ORF">RPERSI_LOCUS28480</name>
</gene>
<sequence length="40" mass="4350">ISSMSDTGNVVIEEYTEIKLISAEIMDGDIYHASDSLSQS</sequence>
<proteinExistence type="predicted"/>
<keyword evidence="2" id="KW-1185">Reference proteome</keyword>
<feature type="non-terminal residue" evidence="1">
    <location>
        <position position="1"/>
    </location>
</feature>
<evidence type="ECO:0000313" key="1">
    <source>
        <dbReference type="EMBL" id="CAG8832507.1"/>
    </source>
</evidence>
<name>A0ACA9S9F0_9GLOM</name>
<dbReference type="Proteomes" id="UP000789920">
    <property type="component" value="Unassembled WGS sequence"/>
</dbReference>
<accession>A0ACA9S9F0</accession>
<evidence type="ECO:0000313" key="2">
    <source>
        <dbReference type="Proteomes" id="UP000789920"/>
    </source>
</evidence>